<dbReference type="STRING" id="443218.AS9A_1660"/>
<accession>F6EJT4</accession>
<organism evidence="2 3">
    <name type="scientific">Hoyosella subflava (strain DSM 45089 / JCM 17490 / NBRC 109087 / DQS3-9A1)</name>
    <name type="common">Amycolicicoccus subflavus</name>
    <dbReference type="NCBI Taxonomy" id="443218"/>
    <lineage>
        <taxon>Bacteria</taxon>
        <taxon>Bacillati</taxon>
        <taxon>Actinomycetota</taxon>
        <taxon>Actinomycetes</taxon>
        <taxon>Mycobacteriales</taxon>
        <taxon>Hoyosellaceae</taxon>
        <taxon>Hoyosella</taxon>
    </lineage>
</organism>
<dbReference type="Proteomes" id="UP000009235">
    <property type="component" value="Chromosome"/>
</dbReference>
<dbReference type="eggNOG" id="COG2852">
    <property type="taxonomic scope" value="Bacteria"/>
</dbReference>
<feature type="domain" description="Restriction endonuclease type II-like" evidence="1">
    <location>
        <begin position="205"/>
        <end position="281"/>
    </location>
</feature>
<sequence length="285" mass="31816">MRALCARQDGVVTRQQMLAAGMTPKAIDGQVRRQEFRRLGWGVYQRAEHAHSAAAVLRAAVYGAGPGAVASGPSAAWWHGLLTSAPPKPSVTVPRNRRVKRPEFAVRYRDLHRLDVSHVRRLGVTDIPLTILETAVELREGSVFLDRALQKHTALPILRAVHERNSGRTGAVAARHLMDAAEQGGSSAAERMLHQLLNRAGLVGWQSHLWSCGYEIDVAFVRARLAIEVDGWAWHRDAHRFRADMERQNVLVNAGWRVLRFSWHHLKNEPSRVLSEIVAALRHAA</sequence>
<dbReference type="InterPro" id="IPR011335">
    <property type="entry name" value="Restrct_endonuc-II-like"/>
</dbReference>
<evidence type="ECO:0000313" key="3">
    <source>
        <dbReference type="Proteomes" id="UP000009235"/>
    </source>
</evidence>
<dbReference type="SUPFAM" id="SSF52980">
    <property type="entry name" value="Restriction endonuclease-like"/>
    <property type="match status" value="1"/>
</dbReference>
<protein>
    <recommendedName>
        <fullName evidence="1">Restriction endonuclease type II-like domain-containing protein</fullName>
    </recommendedName>
</protein>
<proteinExistence type="predicted"/>
<dbReference type="InterPro" id="IPR049468">
    <property type="entry name" value="Restrct_endonuc-II-like_dom"/>
</dbReference>
<gene>
    <name evidence="2" type="ordered locus">AS9A_1660</name>
</gene>
<name>F6EJT4_HOYSD</name>
<dbReference type="EMBL" id="CP002786">
    <property type="protein sequence ID" value="AEF40109.1"/>
    <property type="molecule type" value="Genomic_DNA"/>
</dbReference>
<dbReference type="KEGG" id="asd:AS9A_1660"/>
<evidence type="ECO:0000313" key="2">
    <source>
        <dbReference type="EMBL" id="AEF40109.1"/>
    </source>
</evidence>
<dbReference type="Gene3D" id="3.40.960.10">
    <property type="entry name" value="VSR Endonuclease"/>
    <property type="match status" value="1"/>
</dbReference>
<keyword evidence="3" id="KW-1185">Reference proteome</keyword>
<dbReference type="AlphaFoldDB" id="F6EJT4"/>
<dbReference type="HOGENOM" id="CLU_052626_3_2_11"/>
<dbReference type="Pfam" id="PF18741">
    <property type="entry name" value="MTES_1575"/>
    <property type="match status" value="1"/>
</dbReference>
<reference evidence="2 3" key="1">
    <citation type="journal article" date="2011" name="J. Bacteriol.">
        <title>Complete genome sequence of Amycolicicoccus subflavus DQS3-9A1T, an actinomycete isolated from crude oil-polluted soil.</title>
        <authorList>
            <person name="Cai M."/>
            <person name="Chen W.M."/>
            <person name="Nie Y."/>
            <person name="Chi C.Q."/>
            <person name="Wang Y.N."/>
            <person name="Tang Y.Q."/>
            <person name="Li G.Y."/>
            <person name="Wu X.L."/>
        </authorList>
    </citation>
    <scope>NUCLEOTIDE SEQUENCE [LARGE SCALE GENOMIC DNA]</scope>
    <source>
        <strain evidence="3">DSM 45089 / DQS3-9A1</strain>
    </source>
</reference>
<evidence type="ECO:0000259" key="1">
    <source>
        <dbReference type="Pfam" id="PF18741"/>
    </source>
</evidence>